<evidence type="ECO:0000313" key="8">
    <source>
        <dbReference type="Proteomes" id="UP001297600"/>
    </source>
</evidence>
<dbReference type="Gene3D" id="1.10.530.40">
    <property type="match status" value="1"/>
</dbReference>
<dbReference type="InterPro" id="IPR051018">
    <property type="entry name" value="Bacteriophage_GH24"/>
</dbReference>
<evidence type="ECO:0000256" key="4">
    <source>
        <dbReference type="ARBA" id="ARBA00022801"/>
    </source>
</evidence>
<protein>
    <recommendedName>
        <fullName evidence="6">Lysozyme</fullName>
        <ecNumber evidence="6">3.2.1.17</ecNumber>
    </recommendedName>
</protein>
<name>A0ABS9MT57_9BURK</name>
<dbReference type="CDD" id="cd16901">
    <property type="entry name" value="lyz_P1"/>
    <property type="match status" value="1"/>
</dbReference>
<evidence type="ECO:0000256" key="1">
    <source>
        <dbReference type="ARBA" id="ARBA00000632"/>
    </source>
</evidence>
<dbReference type="Pfam" id="PF00959">
    <property type="entry name" value="Phage_lysozyme"/>
    <property type="match status" value="1"/>
</dbReference>
<dbReference type="InterPro" id="IPR023346">
    <property type="entry name" value="Lysozyme-like_dom_sf"/>
</dbReference>
<dbReference type="InterPro" id="IPR023347">
    <property type="entry name" value="Lysozyme_dom_sf"/>
</dbReference>
<keyword evidence="2 6" id="KW-0929">Antimicrobial</keyword>
<evidence type="ECO:0000256" key="3">
    <source>
        <dbReference type="ARBA" id="ARBA00022638"/>
    </source>
</evidence>
<dbReference type="RefSeq" id="WP_237980359.1">
    <property type="nucleotide sequence ID" value="NZ_JAKNCT010000014.1"/>
</dbReference>
<proteinExistence type="inferred from homology"/>
<evidence type="ECO:0000256" key="6">
    <source>
        <dbReference type="RuleBase" id="RU003788"/>
    </source>
</evidence>
<dbReference type="HAMAP" id="MF_04110">
    <property type="entry name" value="ENDOLYSIN_T4"/>
    <property type="match status" value="1"/>
</dbReference>
<dbReference type="Proteomes" id="UP001297600">
    <property type="component" value="Unassembled WGS sequence"/>
</dbReference>
<dbReference type="InterPro" id="IPR034690">
    <property type="entry name" value="Endolysin_T4_type"/>
</dbReference>
<dbReference type="PANTHER" id="PTHR38107">
    <property type="match status" value="1"/>
</dbReference>
<keyword evidence="4 6" id="KW-0378">Hydrolase</keyword>
<dbReference type="InterPro" id="IPR002196">
    <property type="entry name" value="Glyco_hydro_24"/>
</dbReference>
<evidence type="ECO:0000313" key="7">
    <source>
        <dbReference type="EMBL" id="MCG5031806.1"/>
    </source>
</evidence>
<dbReference type="EC" id="3.2.1.17" evidence="6"/>
<organism evidence="7 8">
    <name type="scientific">Mesosutterella porci</name>
    <dbReference type="NCBI Taxonomy" id="2915351"/>
    <lineage>
        <taxon>Bacteria</taxon>
        <taxon>Pseudomonadati</taxon>
        <taxon>Pseudomonadota</taxon>
        <taxon>Betaproteobacteria</taxon>
        <taxon>Burkholderiales</taxon>
        <taxon>Sutterellaceae</taxon>
        <taxon>Mesosutterella</taxon>
    </lineage>
</organism>
<evidence type="ECO:0000256" key="5">
    <source>
        <dbReference type="ARBA" id="ARBA00023295"/>
    </source>
</evidence>
<comment type="similarity">
    <text evidence="6">Belongs to the glycosyl hydrolase 24 family.</text>
</comment>
<keyword evidence="8" id="KW-1185">Reference proteome</keyword>
<comment type="catalytic activity">
    <reaction evidence="1 6">
        <text>Hydrolysis of (1-&gt;4)-beta-linkages between N-acetylmuramic acid and N-acetyl-D-glucosamine residues in a peptidoglycan and between N-acetyl-D-glucosamine residues in chitodextrins.</text>
        <dbReference type="EC" id="3.2.1.17"/>
    </reaction>
</comment>
<accession>A0ABS9MT57</accession>
<dbReference type="EMBL" id="JAKNCT010000014">
    <property type="protein sequence ID" value="MCG5031806.1"/>
    <property type="molecule type" value="Genomic_DNA"/>
</dbReference>
<keyword evidence="3 6" id="KW-0081">Bacteriolytic enzyme</keyword>
<dbReference type="PANTHER" id="PTHR38107:SF3">
    <property type="entry name" value="LYSOZYME RRRD-RELATED"/>
    <property type="match status" value="1"/>
</dbReference>
<keyword evidence="5 6" id="KW-0326">Glycosidase</keyword>
<evidence type="ECO:0000256" key="2">
    <source>
        <dbReference type="ARBA" id="ARBA00022529"/>
    </source>
</evidence>
<comment type="caution">
    <text evidence="7">The sequence shown here is derived from an EMBL/GenBank/DDBJ whole genome shotgun (WGS) entry which is preliminary data.</text>
</comment>
<gene>
    <name evidence="7" type="ORF">MAF45_10200</name>
</gene>
<reference evidence="7 8" key="1">
    <citation type="submission" date="2022-02" db="EMBL/GenBank/DDBJ databases">
        <title>Mesosutterella porci, a novel member of the family Sutterellaceae from pig feces.</title>
        <authorList>
            <person name="Wylensek D."/>
            <person name="Clavel T."/>
        </authorList>
    </citation>
    <scope>NUCLEOTIDE SEQUENCE [LARGE SCALE GENOMIC DNA]</scope>
    <source>
        <strain evidence="8">oilRF-744-wt-GAM-9</strain>
    </source>
</reference>
<sequence length="153" mass="16699">MNRYQIAAMTVSAATLVGIAGYEGYSSVAYVPVKGDAPTIGWGTTTGVKKGDTIEPTQALQRLYRDTEMAKAGISNCIKVPISQGELDAYLSLSYNIGAGAFCKSTLVKRLNKGDYVVACGEIKRWCYFKGKKVPGLVERREKEYRTCLRGQP</sequence>
<dbReference type="SUPFAM" id="SSF53955">
    <property type="entry name" value="Lysozyme-like"/>
    <property type="match status" value="1"/>
</dbReference>